<feature type="transmembrane region" description="Helical" evidence="6">
    <location>
        <begin position="225"/>
        <end position="246"/>
    </location>
</feature>
<dbReference type="PANTHER" id="PTHR32322:SF18">
    <property type="entry name" value="S-ADENOSYLMETHIONINE_S-ADENOSYLHOMOCYSTEINE TRANSPORTER"/>
    <property type="match status" value="1"/>
</dbReference>
<proteinExistence type="predicted"/>
<feature type="transmembrane region" description="Helical" evidence="6">
    <location>
        <begin position="76"/>
        <end position="98"/>
    </location>
</feature>
<evidence type="ECO:0000256" key="2">
    <source>
        <dbReference type="ARBA" id="ARBA00022475"/>
    </source>
</evidence>
<dbReference type="InterPro" id="IPR037185">
    <property type="entry name" value="EmrE-like"/>
</dbReference>
<evidence type="ECO:0000313" key="8">
    <source>
        <dbReference type="EMBL" id="MDD1784310.1"/>
    </source>
</evidence>
<dbReference type="Gene3D" id="1.10.3730.20">
    <property type="match status" value="1"/>
</dbReference>
<gene>
    <name evidence="8" type="ORF">LRP49_24335</name>
</gene>
<feature type="transmembrane region" description="Helical" evidence="6">
    <location>
        <begin position="281"/>
        <end position="300"/>
    </location>
</feature>
<keyword evidence="4 6" id="KW-1133">Transmembrane helix</keyword>
<dbReference type="RefSeq" id="WP_274146170.1">
    <property type="nucleotide sequence ID" value="NZ_JAJUBB010000035.1"/>
</dbReference>
<evidence type="ECO:0000256" key="1">
    <source>
        <dbReference type="ARBA" id="ARBA00004651"/>
    </source>
</evidence>
<keyword evidence="3 6" id="KW-0812">Transmembrane</keyword>
<feature type="transmembrane region" description="Helical" evidence="6">
    <location>
        <begin position="104"/>
        <end position="125"/>
    </location>
</feature>
<feature type="transmembrane region" description="Helical" evidence="6">
    <location>
        <begin position="162"/>
        <end position="180"/>
    </location>
</feature>
<protein>
    <submittedName>
        <fullName evidence="8">DMT family transporter</fullName>
    </submittedName>
</protein>
<comment type="caution">
    <text evidence="8">The sequence shown here is derived from an EMBL/GenBank/DDBJ whole genome shotgun (WGS) entry which is preliminary data.</text>
</comment>
<evidence type="ECO:0000256" key="5">
    <source>
        <dbReference type="ARBA" id="ARBA00023136"/>
    </source>
</evidence>
<evidence type="ECO:0000256" key="3">
    <source>
        <dbReference type="ARBA" id="ARBA00022692"/>
    </source>
</evidence>
<keyword evidence="9" id="KW-1185">Reference proteome</keyword>
<dbReference type="EMBL" id="JAJUBB010000035">
    <property type="protein sequence ID" value="MDD1784310.1"/>
    <property type="molecule type" value="Genomic_DNA"/>
</dbReference>
<keyword evidence="5 6" id="KW-0472">Membrane</keyword>
<accession>A0ABT5QTK8</accession>
<name>A0ABT5QTK8_9GAMM</name>
<sequence length="313" mass="34329">MDAPRLQHTHIGWLPVFLAVLATMSWAGNITLAKWLNASIPPIGLAFWRWSVAAIVLLPFVIRPMRKMWPICRQHLGLVFTLSLLGVAGYNTLIYIALKDTLSTNVLILQSSSPLMILLAQFILLKQSATTRQILAISVSAVGVLLIVTQDNLAGGISIGKSEGIALFAILIWASYSVLVQKLPQELKGLPMLGYTVTLGAVILLPFYVWESVYIEPMPLSKESVFLGLYTGIFASAIAFFCWNSAITRMGASRTGQFMHLIPVFGLLFSALLLGEKMDTHHLLGIGFIVVGIVIANTSARMTKRKAPRQIQK</sequence>
<comment type="subcellular location">
    <subcellularLocation>
        <location evidence="1">Cell membrane</location>
        <topology evidence="1">Multi-pass membrane protein</topology>
    </subcellularLocation>
</comment>
<dbReference type="Pfam" id="PF00892">
    <property type="entry name" value="EamA"/>
    <property type="match status" value="2"/>
</dbReference>
<feature type="transmembrane region" description="Helical" evidence="6">
    <location>
        <begin position="134"/>
        <end position="150"/>
    </location>
</feature>
<dbReference type="PANTHER" id="PTHR32322">
    <property type="entry name" value="INNER MEMBRANE TRANSPORTER"/>
    <property type="match status" value="1"/>
</dbReference>
<feature type="domain" description="EamA" evidence="7">
    <location>
        <begin position="165"/>
        <end position="297"/>
    </location>
</feature>
<reference evidence="8" key="1">
    <citation type="submission" date="2021-12" db="EMBL/GenBank/DDBJ databases">
        <title>Enterovibrio ZSDZ35 sp. nov. and Enterovibrio ZSDZ42 sp. nov., isolated from coastal seawater in Qingdao.</title>
        <authorList>
            <person name="Zhang P."/>
        </authorList>
    </citation>
    <scope>NUCLEOTIDE SEQUENCE</scope>
    <source>
        <strain evidence="8">ZSDZ35</strain>
    </source>
</reference>
<dbReference type="InterPro" id="IPR000620">
    <property type="entry name" value="EamA_dom"/>
</dbReference>
<feature type="transmembrane region" description="Helical" evidence="6">
    <location>
        <begin position="12"/>
        <end position="33"/>
    </location>
</feature>
<keyword evidence="2" id="KW-1003">Cell membrane</keyword>
<feature type="transmembrane region" description="Helical" evidence="6">
    <location>
        <begin position="45"/>
        <end position="64"/>
    </location>
</feature>
<organism evidence="8 9">
    <name type="scientific">Enterovibrio qingdaonensis</name>
    <dbReference type="NCBI Taxonomy" id="2899818"/>
    <lineage>
        <taxon>Bacteria</taxon>
        <taxon>Pseudomonadati</taxon>
        <taxon>Pseudomonadota</taxon>
        <taxon>Gammaproteobacteria</taxon>
        <taxon>Vibrionales</taxon>
        <taxon>Vibrionaceae</taxon>
        <taxon>Enterovibrio</taxon>
    </lineage>
</organism>
<evidence type="ECO:0000256" key="4">
    <source>
        <dbReference type="ARBA" id="ARBA00022989"/>
    </source>
</evidence>
<dbReference type="InterPro" id="IPR050638">
    <property type="entry name" value="AA-Vitamin_Transporters"/>
</dbReference>
<feature type="domain" description="EamA" evidence="7">
    <location>
        <begin position="15"/>
        <end position="149"/>
    </location>
</feature>
<dbReference type="SUPFAM" id="SSF103481">
    <property type="entry name" value="Multidrug resistance efflux transporter EmrE"/>
    <property type="match status" value="2"/>
</dbReference>
<evidence type="ECO:0000313" key="9">
    <source>
        <dbReference type="Proteomes" id="UP001149821"/>
    </source>
</evidence>
<evidence type="ECO:0000256" key="6">
    <source>
        <dbReference type="SAM" id="Phobius"/>
    </source>
</evidence>
<feature type="transmembrane region" description="Helical" evidence="6">
    <location>
        <begin position="258"/>
        <end position="275"/>
    </location>
</feature>
<dbReference type="Proteomes" id="UP001149821">
    <property type="component" value="Unassembled WGS sequence"/>
</dbReference>
<evidence type="ECO:0000259" key="7">
    <source>
        <dbReference type="Pfam" id="PF00892"/>
    </source>
</evidence>
<feature type="transmembrane region" description="Helical" evidence="6">
    <location>
        <begin position="192"/>
        <end position="210"/>
    </location>
</feature>